<dbReference type="RefSeq" id="WP_023789202.1">
    <property type="nucleotide sequence ID" value="NC_022998.1"/>
</dbReference>
<name>V5RHV4_SPIAP</name>
<organism evidence="3 4">
    <name type="scientific">Spiroplasma apis B31</name>
    <dbReference type="NCBI Taxonomy" id="1276258"/>
    <lineage>
        <taxon>Bacteria</taxon>
        <taxon>Bacillati</taxon>
        <taxon>Mycoplasmatota</taxon>
        <taxon>Mollicutes</taxon>
        <taxon>Entomoplasmatales</taxon>
        <taxon>Spiroplasmataceae</taxon>
        <taxon>Spiroplasma</taxon>
    </lineage>
</organism>
<accession>V5RHV4</accession>
<feature type="region of interest" description="Disordered" evidence="1">
    <location>
        <begin position="558"/>
        <end position="578"/>
    </location>
</feature>
<keyword evidence="2" id="KW-1133">Transmembrane helix</keyword>
<dbReference type="HOGENOM" id="CLU_016201_0_0_14"/>
<dbReference type="STRING" id="1276258.SAPIS_v1c04210"/>
<dbReference type="OrthoDB" id="391536at2"/>
<protein>
    <submittedName>
        <fullName evidence="3">Putative ABC transporter</fullName>
    </submittedName>
</protein>
<feature type="transmembrane region" description="Helical" evidence="2">
    <location>
        <begin position="424"/>
        <end position="442"/>
    </location>
</feature>
<feature type="transmembrane region" description="Helical" evidence="2">
    <location>
        <begin position="454"/>
        <end position="478"/>
    </location>
</feature>
<feature type="transmembrane region" description="Helical" evidence="2">
    <location>
        <begin position="364"/>
        <end position="383"/>
    </location>
</feature>
<sequence>MRNLFKSLSIEIQTRVLSSPKRIIKFFGVLIVPFLYAFVLIMAFWNPMANLGRVPASFLDNEGTYFTYKNLAAKKYGVLVDKNGKVFKTKDEIVKAKDNDNLYLNTTNENITYMYDDKLTSETSLFDTLIKNGVFKPNDANYKNKEETKWSTKNLSNITFNNFSYLQGEKAKKEYKNKSDFVQVYVPENFSAHLLKELYEILSHSIQLKDFTTEKLKLYTTFERNYVVGYFFENILKNKDALMAGILIQTLREFSGLFPQWSEIADKLKLDSFIDTQSGGSKEGYYGIGLGQLFITLGLFVGAFVQTFIYDRAKRFIKANAIQWYFSKTLLMYLTGVLQATLLLATLSLSPFNIIGSSALLSTWLWMLFIELIIVICVQALWFSFRDETVGRFMVIVYMVMNISSGWGTFPAILQFGIFHFLSHFAIFSYSISGFGAIFFSISENGFNIIDTLYLLKQAGFLSLFLLFFITLGIYGAIKRNREICFGTYKGKQITNALDILGMEEYKNNFFTKLGFLKLYKWHNIKQLEYNQELKKHINESHPWEKQFKWFKKKGYTDVKKPNESDNDIMSRNDSTEV</sequence>
<feature type="transmembrane region" description="Helical" evidence="2">
    <location>
        <begin position="395"/>
        <end position="418"/>
    </location>
</feature>
<feature type="transmembrane region" description="Helical" evidence="2">
    <location>
        <begin position="285"/>
        <end position="309"/>
    </location>
</feature>
<dbReference type="AlphaFoldDB" id="V5RHV4"/>
<dbReference type="KEGG" id="sapi:SAPIS_v1c04210"/>
<keyword evidence="4" id="KW-1185">Reference proteome</keyword>
<dbReference type="Proteomes" id="UP000018550">
    <property type="component" value="Chromosome"/>
</dbReference>
<keyword evidence="2" id="KW-0812">Transmembrane</keyword>
<evidence type="ECO:0000313" key="3">
    <source>
        <dbReference type="EMBL" id="AHB36267.1"/>
    </source>
</evidence>
<evidence type="ECO:0000256" key="2">
    <source>
        <dbReference type="SAM" id="Phobius"/>
    </source>
</evidence>
<dbReference type="EMBL" id="CP006682">
    <property type="protein sequence ID" value="AHB36267.1"/>
    <property type="molecule type" value="Genomic_DNA"/>
</dbReference>
<gene>
    <name evidence="3" type="ORF">SAPIS_v1c04210</name>
</gene>
<proteinExistence type="predicted"/>
<dbReference type="PATRIC" id="fig|1276258.3.peg.420"/>
<evidence type="ECO:0000313" key="4">
    <source>
        <dbReference type="Proteomes" id="UP000018550"/>
    </source>
</evidence>
<evidence type="ECO:0000256" key="1">
    <source>
        <dbReference type="SAM" id="MobiDB-lite"/>
    </source>
</evidence>
<reference evidence="3 4" key="1">
    <citation type="journal article" date="2014" name="Genome Announc.">
        <title>Complete Genome Sequence of Spiroplasma apis B31T (ATCC 33834), a Bacterium Associated with May Disease of Honeybees (Apis mellifera).</title>
        <authorList>
            <person name="Ku C."/>
            <person name="Lo W.S."/>
            <person name="Chen L.L."/>
            <person name="Kuo C.H."/>
        </authorList>
    </citation>
    <scope>NUCLEOTIDE SEQUENCE [LARGE SCALE GENOMIC DNA]</scope>
    <source>
        <strain evidence="3">B31</strain>
    </source>
</reference>
<feature type="transmembrane region" description="Helical" evidence="2">
    <location>
        <begin position="330"/>
        <end position="352"/>
    </location>
</feature>
<dbReference type="eggNOG" id="COG1511">
    <property type="taxonomic scope" value="Bacteria"/>
</dbReference>
<feature type="transmembrane region" description="Helical" evidence="2">
    <location>
        <begin position="23"/>
        <end position="45"/>
    </location>
</feature>
<keyword evidence="2" id="KW-0472">Membrane</keyword>